<gene>
    <name evidence="1" type="ORF">RND15_35755</name>
</gene>
<proteinExistence type="predicted"/>
<dbReference type="EMBL" id="JAVRFD010000023">
    <property type="protein sequence ID" value="MDT0548008.1"/>
    <property type="molecule type" value="Genomic_DNA"/>
</dbReference>
<sequence length="83" mass="8473">MATDDAVRGCTGVLVIGTRGSTGPGEVLVRIRGGSETFLAWSDVPLPKGTSVLVIDCRGARHVDVIEWADPLNALPGEAGSAG</sequence>
<dbReference type="Proteomes" id="UP001180754">
    <property type="component" value="Unassembled WGS sequence"/>
</dbReference>
<name>A0ABU2XT50_9ACTN</name>
<comment type="caution">
    <text evidence="1">The sequence shown here is derived from an EMBL/GenBank/DDBJ whole genome shotgun (WGS) entry which is preliminary data.</text>
</comment>
<dbReference type="RefSeq" id="WP_311728552.1">
    <property type="nucleotide sequence ID" value="NZ_JAVRFD010000023.1"/>
</dbReference>
<organism evidence="1 2">
    <name type="scientific">Streptomyces lonegramiae</name>
    <dbReference type="NCBI Taxonomy" id="3075524"/>
    <lineage>
        <taxon>Bacteria</taxon>
        <taxon>Bacillati</taxon>
        <taxon>Actinomycetota</taxon>
        <taxon>Actinomycetes</taxon>
        <taxon>Kitasatosporales</taxon>
        <taxon>Streptomycetaceae</taxon>
        <taxon>Streptomyces</taxon>
    </lineage>
</organism>
<evidence type="ECO:0000313" key="1">
    <source>
        <dbReference type="EMBL" id="MDT0548008.1"/>
    </source>
</evidence>
<keyword evidence="2" id="KW-1185">Reference proteome</keyword>
<accession>A0ABU2XT50</accession>
<dbReference type="InterPro" id="IPR012340">
    <property type="entry name" value="NA-bd_OB-fold"/>
</dbReference>
<protein>
    <submittedName>
        <fullName evidence="1">Uncharacterized protein</fullName>
    </submittedName>
</protein>
<reference evidence="1" key="1">
    <citation type="submission" date="2024-05" db="EMBL/GenBank/DDBJ databases">
        <title>30 novel species of actinomycetes from the DSMZ collection.</title>
        <authorList>
            <person name="Nouioui I."/>
        </authorList>
    </citation>
    <scope>NUCLEOTIDE SEQUENCE</scope>
    <source>
        <strain evidence="1">DSM 41529</strain>
    </source>
</reference>
<evidence type="ECO:0000313" key="2">
    <source>
        <dbReference type="Proteomes" id="UP001180754"/>
    </source>
</evidence>
<dbReference type="Gene3D" id="2.40.50.140">
    <property type="entry name" value="Nucleic acid-binding proteins"/>
    <property type="match status" value="1"/>
</dbReference>